<proteinExistence type="predicted"/>
<dbReference type="AlphaFoldDB" id="A0A562IE58"/>
<dbReference type="Proteomes" id="UP000319825">
    <property type="component" value="Unassembled WGS sequence"/>
</dbReference>
<feature type="transmembrane region" description="Helical" evidence="6">
    <location>
        <begin position="38"/>
        <end position="60"/>
    </location>
</feature>
<feature type="transmembrane region" description="Helical" evidence="6">
    <location>
        <begin position="235"/>
        <end position="255"/>
    </location>
</feature>
<protein>
    <submittedName>
        <fullName evidence="7">O-antigen/teichoic acid export membrane protein</fullName>
    </submittedName>
</protein>
<evidence type="ECO:0000256" key="6">
    <source>
        <dbReference type="SAM" id="Phobius"/>
    </source>
</evidence>
<dbReference type="InterPro" id="IPR050833">
    <property type="entry name" value="Poly_Biosynth_Transport"/>
</dbReference>
<keyword evidence="3 6" id="KW-0812">Transmembrane</keyword>
<accession>A0A562IE58</accession>
<feature type="transmembrane region" description="Helical" evidence="6">
    <location>
        <begin position="379"/>
        <end position="399"/>
    </location>
</feature>
<feature type="transmembrane region" description="Helical" evidence="6">
    <location>
        <begin position="352"/>
        <end position="373"/>
    </location>
</feature>
<evidence type="ECO:0000313" key="7">
    <source>
        <dbReference type="EMBL" id="TWH69297.1"/>
    </source>
</evidence>
<dbReference type="GO" id="GO:0005886">
    <property type="term" value="C:plasma membrane"/>
    <property type="evidence" value="ECO:0007669"/>
    <property type="project" value="UniProtKB-SubCell"/>
</dbReference>
<evidence type="ECO:0000256" key="1">
    <source>
        <dbReference type="ARBA" id="ARBA00004651"/>
    </source>
</evidence>
<organism evidence="7 8">
    <name type="scientific">Micromonospora olivasterospora</name>
    <dbReference type="NCBI Taxonomy" id="1880"/>
    <lineage>
        <taxon>Bacteria</taxon>
        <taxon>Bacillati</taxon>
        <taxon>Actinomycetota</taxon>
        <taxon>Actinomycetes</taxon>
        <taxon>Micromonosporales</taxon>
        <taxon>Micromonosporaceae</taxon>
        <taxon>Micromonospora</taxon>
    </lineage>
</organism>
<feature type="transmembrane region" description="Helical" evidence="6">
    <location>
        <begin position="171"/>
        <end position="191"/>
    </location>
</feature>
<name>A0A562IE58_MICOL</name>
<evidence type="ECO:0000256" key="4">
    <source>
        <dbReference type="ARBA" id="ARBA00022989"/>
    </source>
</evidence>
<sequence>MRRTLTSMTGASLAQAGNLALAAVVASRLLGPHDRGLMVLGATSGSIAALVAGLGTSHALRARLPALDDESGRTRLLATYTWVSALAAGLASALAMLACWVCASTIDRGLATPRFLLAALVATLGQTALVQFPDTWYAAGRFTAGSSWAAAVAAGGTVGLVLPALVLTPTAWGLLLGQGAGMTAVAVAQAFHLRAARLLLLGVPDRREAAWLLRSGIQSLGLTMGLALALRADRFILGGVAGAAMVGVYSTAATLSEAPRVIPAAIGQTTYRKVTLGFGAAEVERAQRYAVLASAGTGLAVAVTGWLLITPVFGASFAEARPLLLVLLLAELLFAPFAVASRALLGGGWMGSAGLVGAAGAVAALLLFGSAAWQWGAYGAAWASVLLYGGLSTASTIVLRRRLRSRAAARPAGVPRPQQGLERART</sequence>
<gene>
    <name evidence="7" type="ORF">JD77_04306</name>
</gene>
<comment type="caution">
    <text evidence="7">The sequence shown here is derived from an EMBL/GenBank/DDBJ whole genome shotgun (WGS) entry which is preliminary data.</text>
</comment>
<feature type="transmembrane region" description="Helical" evidence="6">
    <location>
        <begin position="80"/>
        <end position="106"/>
    </location>
</feature>
<evidence type="ECO:0000313" key="8">
    <source>
        <dbReference type="Proteomes" id="UP000319825"/>
    </source>
</evidence>
<evidence type="ECO:0000256" key="3">
    <source>
        <dbReference type="ARBA" id="ARBA00022692"/>
    </source>
</evidence>
<keyword evidence="4 6" id="KW-1133">Transmembrane helix</keyword>
<dbReference type="InterPro" id="IPR002797">
    <property type="entry name" value="Polysacc_synth"/>
</dbReference>
<feature type="transmembrane region" description="Helical" evidence="6">
    <location>
        <begin position="112"/>
        <end position="130"/>
    </location>
</feature>
<dbReference type="EMBL" id="VLKE01000001">
    <property type="protein sequence ID" value="TWH69297.1"/>
    <property type="molecule type" value="Genomic_DNA"/>
</dbReference>
<dbReference type="Pfam" id="PF01943">
    <property type="entry name" value="Polysacc_synt"/>
    <property type="match status" value="1"/>
</dbReference>
<keyword evidence="8" id="KW-1185">Reference proteome</keyword>
<evidence type="ECO:0000256" key="5">
    <source>
        <dbReference type="ARBA" id="ARBA00023136"/>
    </source>
</evidence>
<keyword evidence="5 6" id="KW-0472">Membrane</keyword>
<dbReference type="OrthoDB" id="3391352at2"/>
<dbReference type="PANTHER" id="PTHR30250">
    <property type="entry name" value="PST FAMILY PREDICTED COLANIC ACID TRANSPORTER"/>
    <property type="match status" value="1"/>
</dbReference>
<feature type="transmembrane region" description="Helical" evidence="6">
    <location>
        <begin position="142"/>
        <end position="165"/>
    </location>
</feature>
<comment type="subcellular location">
    <subcellularLocation>
        <location evidence="1">Cell membrane</location>
        <topology evidence="1">Multi-pass membrane protein</topology>
    </subcellularLocation>
</comment>
<feature type="transmembrane region" description="Helical" evidence="6">
    <location>
        <begin position="289"/>
        <end position="309"/>
    </location>
</feature>
<evidence type="ECO:0000256" key="2">
    <source>
        <dbReference type="ARBA" id="ARBA00022475"/>
    </source>
</evidence>
<feature type="transmembrane region" description="Helical" evidence="6">
    <location>
        <begin position="321"/>
        <end position="340"/>
    </location>
</feature>
<keyword evidence="2" id="KW-1003">Cell membrane</keyword>
<reference evidence="7 8" key="1">
    <citation type="submission" date="2019-07" db="EMBL/GenBank/DDBJ databases">
        <title>R&amp;d 2014.</title>
        <authorList>
            <person name="Klenk H.-P."/>
        </authorList>
    </citation>
    <scope>NUCLEOTIDE SEQUENCE [LARGE SCALE GENOMIC DNA]</scope>
    <source>
        <strain evidence="7 8">DSM 43868</strain>
    </source>
</reference>
<dbReference type="PANTHER" id="PTHR30250:SF11">
    <property type="entry name" value="O-ANTIGEN TRANSPORTER-RELATED"/>
    <property type="match status" value="1"/>
</dbReference>